<dbReference type="Proteomes" id="UP000399805">
    <property type="component" value="Unassembled WGS sequence"/>
</dbReference>
<evidence type="ECO:0000313" key="2">
    <source>
        <dbReference type="EMBL" id="VVJ15983.1"/>
    </source>
</evidence>
<evidence type="ECO:0000313" key="3">
    <source>
        <dbReference type="Proteomes" id="UP000399805"/>
    </source>
</evidence>
<dbReference type="AlphaFoldDB" id="A0A6I8LFX8"/>
<feature type="region of interest" description="Disordered" evidence="1">
    <location>
        <begin position="1"/>
        <end position="23"/>
    </location>
</feature>
<proteinExistence type="predicted"/>
<evidence type="ECO:0000256" key="1">
    <source>
        <dbReference type="SAM" id="MobiDB-lite"/>
    </source>
</evidence>
<protein>
    <submittedName>
        <fullName evidence="2">Uncharacterized protein</fullName>
    </submittedName>
</protein>
<accession>A0A6I8LFX8</accession>
<reference evidence="2 3" key="1">
    <citation type="submission" date="2019-09" db="EMBL/GenBank/DDBJ databases">
        <authorList>
            <person name="Leyn A S."/>
        </authorList>
    </citation>
    <scope>NUCLEOTIDE SEQUENCE [LARGE SCALE GENOMIC DNA]</scope>
    <source>
        <strain evidence="2">AA231_1</strain>
    </source>
</reference>
<dbReference type="EMBL" id="CABVGP010000001">
    <property type="protein sequence ID" value="VVJ15983.1"/>
    <property type="molecule type" value="Genomic_DNA"/>
</dbReference>
<organism evidence="2 3">
    <name type="scientific">Amycolatopsis camponoti</name>
    <dbReference type="NCBI Taxonomy" id="2606593"/>
    <lineage>
        <taxon>Bacteria</taxon>
        <taxon>Bacillati</taxon>
        <taxon>Actinomycetota</taxon>
        <taxon>Actinomycetes</taxon>
        <taxon>Pseudonocardiales</taxon>
        <taxon>Pseudonocardiaceae</taxon>
        <taxon>Amycolatopsis</taxon>
    </lineage>
</organism>
<keyword evidence="3" id="KW-1185">Reference proteome</keyword>
<feature type="region of interest" description="Disordered" evidence="1">
    <location>
        <begin position="39"/>
        <end position="73"/>
    </location>
</feature>
<name>A0A6I8LFX8_9PSEU</name>
<gene>
    <name evidence="2" type="ORF">AA23TX_01004</name>
</gene>
<feature type="compositionally biased region" description="Basic and acidic residues" evidence="1">
    <location>
        <begin position="40"/>
        <end position="57"/>
    </location>
</feature>
<sequence length="82" mass="8760">MTEQREPPRPMRFSGDGANIPTDLAHSNHFPGAVSIVHSSRADARADQGRAFDHSPKEAGASPAKSGARPRRPECALWTLAG</sequence>